<organism evidence="1 2">
    <name type="scientific">Echinostoma caproni</name>
    <dbReference type="NCBI Taxonomy" id="27848"/>
    <lineage>
        <taxon>Eukaryota</taxon>
        <taxon>Metazoa</taxon>
        <taxon>Spiralia</taxon>
        <taxon>Lophotrochozoa</taxon>
        <taxon>Platyhelminthes</taxon>
        <taxon>Trematoda</taxon>
        <taxon>Digenea</taxon>
        <taxon>Plagiorchiida</taxon>
        <taxon>Echinostomata</taxon>
        <taxon>Echinostomatoidea</taxon>
        <taxon>Echinostomatidae</taxon>
        <taxon>Echinostoma</taxon>
    </lineage>
</organism>
<reference evidence="1 2" key="1">
    <citation type="submission" date="2018-11" db="EMBL/GenBank/DDBJ databases">
        <authorList>
            <consortium name="Pathogen Informatics"/>
        </authorList>
    </citation>
    <scope>NUCLEOTIDE SEQUENCE [LARGE SCALE GENOMIC DNA]</scope>
    <source>
        <strain evidence="1 2">Egypt</strain>
    </source>
</reference>
<proteinExistence type="predicted"/>
<protein>
    <submittedName>
        <fullName evidence="1">Uncharacterized protein</fullName>
    </submittedName>
</protein>
<evidence type="ECO:0000313" key="2">
    <source>
        <dbReference type="Proteomes" id="UP000272942"/>
    </source>
</evidence>
<gene>
    <name evidence="1" type="ORF">ECPE_LOCUS13263</name>
</gene>
<accession>A0A3P8IQ74</accession>
<dbReference type="Proteomes" id="UP000272942">
    <property type="component" value="Unassembled WGS sequence"/>
</dbReference>
<sequence length="127" mass="14891">MFIGGHQLRLRCGVPQGSVVNTSETPLYDEFALDQAPYIPCASILVRLLPYTKEPIFPAPYRERCYRSAESKPIPVEWKIYRLFESDNDKDVTFRRVIRELLMRENVKTDREYRPLFNQLIVSVIPV</sequence>
<dbReference type="OrthoDB" id="70142at2759"/>
<dbReference type="EMBL" id="UZAN01054675">
    <property type="protein sequence ID" value="VDP90535.1"/>
    <property type="molecule type" value="Genomic_DNA"/>
</dbReference>
<name>A0A3P8IQ74_9TREM</name>
<dbReference type="AlphaFoldDB" id="A0A3P8IQ74"/>
<evidence type="ECO:0000313" key="1">
    <source>
        <dbReference type="EMBL" id="VDP90535.1"/>
    </source>
</evidence>
<keyword evidence="2" id="KW-1185">Reference proteome</keyword>